<feature type="region of interest" description="Disordered" evidence="2">
    <location>
        <begin position="372"/>
        <end position="397"/>
    </location>
</feature>
<dbReference type="EMBL" id="BKCJ010042959">
    <property type="protein sequence ID" value="GEW04011.1"/>
    <property type="molecule type" value="Genomic_DNA"/>
</dbReference>
<dbReference type="InterPro" id="IPR043502">
    <property type="entry name" value="DNA/RNA_pol_sf"/>
</dbReference>
<dbReference type="InterPro" id="IPR036875">
    <property type="entry name" value="Znf_CCHC_sf"/>
</dbReference>
<feature type="region of interest" description="Disordered" evidence="2">
    <location>
        <begin position="93"/>
        <end position="118"/>
    </location>
</feature>
<sequence length="1407" mass="160584">MSMWIISRGGVLLIRLGLGYRVLIDLILHRSSINNSASLSNKFRRFYFIFKFGISGLLHQVITTIADRIRLQSVVIRKLLSAVEVTAADMEDTTAVNGDSPPPKRTLNGVEKSYPPTTAEEKLARKNKLKKRNKPDLETLSMDDLYNNLKIYETEVKGSSSSSQNSQNVAFVSSNNSYSTNQAHGSNSANTDSFNDDVIYSFFANKSNSPQLDNKDLQQIDANDLEEIDLKWHMAMLTMRARRFIKKNRRKVGANGSKTIRFDKTKVECYNCHKKGHFVRECKALRENRNREPVRRNVTVETIDANALVDQDGFGQVIDSQVNDKYKTGVGYHVVPPPYTGNFMPPKPDLILADVDEYVVSETVTSVPDVATNEAKTSESLESFKQEEHNRQAKHPRKTVKVLEGNLQLELQEKEVIDSRCSRHMNGNMSYLSEYEKIDGGYVAFGGDTKGGKITGKGKICTDTKCVILSPDFKLLDESQVLLRVPRKNNMYSVDLNNVSPSRGLTCLFAKATLDESILWHRRLGHINFKTMNKLVMENLVRGLPSKIFENDHTCVACQKGKKHKASCKTKTKVKIIRCDKGTEFKNKEMNQFREKQGIKREFSVTRTPQQNKVAKRKNKTLIEAARTMLADSKLPTTFWAEAVNTTCYVQNRVLVIKPNNKIPYELFHGRTPSLSFMRPFGCPVTILNTLDPLGKFDGKADEGFFVGYSVNSKEFRVFSSRTRIVEENFHITFLKNKPNITRSGPTWLFDIDTITKSMNYKPGVVRNQSNGSAGEEEKKDVEDQGNEDYEVLRTEEPRVTQEKEANVNSTNNINTVSPTSNAASTKDNAVDENIVYGHADDLNMPNLEEIIYSDDDEDDRLLQFKLQQVWTLLALLNGKKAIGTKWIYRNKKDNRGIVVRNKARLVAQGYTQEEGINYDEVFAPVARIEAIRLFLAYASFKDFVVYQMDVKSAFLYGKIKEEVYVCQPLGFEDPEFPDKVYKVEKALYPRAWYETLSTYLLDNEFHRGQIDKTLFIKRVKSDILLVQVYVDDIIFGSTRNLMCTEFKKITHKKFQMSSMGELTFFRTTANTHMDTSKPLMKDENAKDVDVHLNRSMIGSLMYLTSSRPDIMFVVCACARFQVTPKVSHLYVVKRIFRYLKGKPKLGLWYPKDSPFDLEAYTDSDYAGASLDRKSTTGGCQFLERRLISWQCKKQTVVANSTTEAEYVATSYCCGQVLWIQNQMLDYGYNFMNTKIFIDNESTICIVKNLVFHSKTKHIKIRHHFIRDSYEKRLIQVFKIHTDHNVADLLTKAFDVSIFHYLIAYESVYEERGDRVERVAITAASLDAEQDSGTINRTQSMTIPNELIPQETGSGGSPKRQDTILGDRPAQTRVLALENNKFAQDLEITHIKKRVKRFCTVLMVMII</sequence>
<dbReference type="InterPro" id="IPR012337">
    <property type="entry name" value="RNaseH-like_sf"/>
</dbReference>
<organism evidence="5">
    <name type="scientific">Tanacetum cinerariifolium</name>
    <name type="common">Dalmatian daisy</name>
    <name type="synonym">Chrysanthemum cinerariifolium</name>
    <dbReference type="NCBI Taxonomy" id="118510"/>
    <lineage>
        <taxon>Eukaryota</taxon>
        <taxon>Viridiplantae</taxon>
        <taxon>Streptophyta</taxon>
        <taxon>Embryophyta</taxon>
        <taxon>Tracheophyta</taxon>
        <taxon>Spermatophyta</taxon>
        <taxon>Magnoliopsida</taxon>
        <taxon>eudicotyledons</taxon>
        <taxon>Gunneridae</taxon>
        <taxon>Pentapetalae</taxon>
        <taxon>asterids</taxon>
        <taxon>campanulids</taxon>
        <taxon>Asterales</taxon>
        <taxon>Asteraceae</taxon>
        <taxon>Asteroideae</taxon>
        <taxon>Anthemideae</taxon>
        <taxon>Anthemidinae</taxon>
        <taxon>Tanacetum</taxon>
    </lineage>
</organism>
<name>A0A699GR85_TANCI</name>
<dbReference type="PROSITE" id="PS50158">
    <property type="entry name" value="ZF_CCHC"/>
    <property type="match status" value="1"/>
</dbReference>
<dbReference type="SUPFAM" id="SSF57756">
    <property type="entry name" value="Retrovirus zinc finger-like domains"/>
    <property type="match status" value="1"/>
</dbReference>
<dbReference type="GO" id="GO:0003676">
    <property type="term" value="F:nucleic acid binding"/>
    <property type="evidence" value="ECO:0007669"/>
    <property type="project" value="InterPro"/>
</dbReference>
<dbReference type="InterPro" id="IPR025724">
    <property type="entry name" value="GAG-pre-integrase_dom"/>
</dbReference>
<dbReference type="InterPro" id="IPR057670">
    <property type="entry name" value="SH3_retrovirus"/>
</dbReference>
<feature type="domain" description="CCHC-type" evidence="3">
    <location>
        <begin position="269"/>
        <end position="283"/>
    </location>
</feature>
<keyword evidence="1" id="KW-0862">Zinc</keyword>
<dbReference type="GO" id="GO:0008270">
    <property type="term" value="F:zinc ion binding"/>
    <property type="evidence" value="ECO:0007669"/>
    <property type="project" value="UniProtKB-KW"/>
</dbReference>
<dbReference type="Gene3D" id="3.30.420.10">
    <property type="entry name" value="Ribonuclease H-like superfamily/Ribonuclease H"/>
    <property type="match status" value="1"/>
</dbReference>
<dbReference type="Pfam" id="PF13976">
    <property type="entry name" value="gag_pre-integrs"/>
    <property type="match status" value="1"/>
</dbReference>
<dbReference type="InterPro" id="IPR001584">
    <property type="entry name" value="Integrase_cat-core"/>
</dbReference>
<keyword evidence="1" id="KW-0863">Zinc-finger</keyword>
<dbReference type="SMART" id="SM00343">
    <property type="entry name" value="ZnF_C2HC"/>
    <property type="match status" value="1"/>
</dbReference>
<dbReference type="PROSITE" id="PS50994">
    <property type="entry name" value="INTEGRASE"/>
    <property type="match status" value="1"/>
</dbReference>
<feature type="compositionally biased region" description="Basic and acidic residues" evidence="2">
    <location>
        <begin position="791"/>
        <end position="806"/>
    </location>
</feature>
<dbReference type="SUPFAM" id="SSF53098">
    <property type="entry name" value="Ribonuclease H-like"/>
    <property type="match status" value="1"/>
</dbReference>
<dbReference type="PANTHER" id="PTHR11439:SF495">
    <property type="entry name" value="REVERSE TRANSCRIPTASE, RNA-DEPENDENT DNA POLYMERASE-RELATED"/>
    <property type="match status" value="1"/>
</dbReference>
<feature type="region of interest" description="Disordered" evidence="2">
    <location>
        <begin position="762"/>
        <end position="825"/>
    </location>
</feature>
<feature type="compositionally biased region" description="Basic and acidic residues" evidence="2">
    <location>
        <begin position="376"/>
        <end position="391"/>
    </location>
</feature>
<dbReference type="CDD" id="cd09272">
    <property type="entry name" value="RNase_HI_RT_Ty1"/>
    <property type="match status" value="1"/>
</dbReference>
<feature type="compositionally biased region" description="Low complexity" evidence="2">
    <location>
        <begin position="807"/>
        <end position="822"/>
    </location>
</feature>
<gene>
    <name evidence="5" type="ORF">Tci_175987</name>
</gene>
<dbReference type="InterPro" id="IPR013103">
    <property type="entry name" value="RVT_2"/>
</dbReference>
<accession>A0A699GR85</accession>
<dbReference type="SUPFAM" id="SSF56672">
    <property type="entry name" value="DNA/RNA polymerases"/>
    <property type="match status" value="1"/>
</dbReference>
<dbReference type="Gene3D" id="4.10.60.10">
    <property type="entry name" value="Zinc finger, CCHC-type"/>
    <property type="match status" value="1"/>
</dbReference>
<dbReference type="Pfam" id="PF25597">
    <property type="entry name" value="SH3_retrovirus"/>
    <property type="match status" value="1"/>
</dbReference>
<comment type="caution">
    <text evidence="5">The sequence shown here is derived from an EMBL/GenBank/DDBJ whole genome shotgun (WGS) entry which is preliminary data.</text>
</comment>
<dbReference type="InterPro" id="IPR036397">
    <property type="entry name" value="RNaseH_sf"/>
</dbReference>
<dbReference type="PANTHER" id="PTHR11439">
    <property type="entry name" value="GAG-POL-RELATED RETROTRANSPOSON"/>
    <property type="match status" value="1"/>
</dbReference>
<feature type="domain" description="Integrase catalytic" evidence="4">
    <location>
        <begin position="482"/>
        <end position="672"/>
    </location>
</feature>
<keyword evidence="1" id="KW-0479">Metal-binding</keyword>
<evidence type="ECO:0000259" key="4">
    <source>
        <dbReference type="PROSITE" id="PS50994"/>
    </source>
</evidence>
<proteinExistence type="predicted"/>
<evidence type="ECO:0000256" key="1">
    <source>
        <dbReference type="PROSITE-ProRule" id="PRU00047"/>
    </source>
</evidence>
<evidence type="ECO:0000256" key="2">
    <source>
        <dbReference type="SAM" id="MobiDB-lite"/>
    </source>
</evidence>
<protein>
    <submittedName>
        <fullName evidence="5">Uncharacterized protein</fullName>
    </submittedName>
</protein>
<dbReference type="Pfam" id="PF07727">
    <property type="entry name" value="RVT_2"/>
    <property type="match status" value="1"/>
</dbReference>
<evidence type="ECO:0000313" key="5">
    <source>
        <dbReference type="EMBL" id="GEW04011.1"/>
    </source>
</evidence>
<evidence type="ECO:0000259" key="3">
    <source>
        <dbReference type="PROSITE" id="PS50158"/>
    </source>
</evidence>
<dbReference type="GO" id="GO:0015074">
    <property type="term" value="P:DNA integration"/>
    <property type="evidence" value="ECO:0007669"/>
    <property type="project" value="InterPro"/>
</dbReference>
<reference evidence="5" key="1">
    <citation type="journal article" date="2019" name="Sci. Rep.">
        <title>Draft genome of Tanacetum cinerariifolium, the natural source of mosquito coil.</title>
        <authorList>
            <person name="Yamashiro T."/>
            <person name="Shiraishi A."/>
            <person name="Satake H."/>
            <person name="Nakayama K."/>
        </authorList>
    </citation>
    <scope>NUCLEOTIDE SEQUENCE</scope>
</reference>
<dbReference type="InterPro" id="IPR001878">
    <property type="entry name" value="Znf_CCHC"/>
</dbReference>
<feature type="region of interest" description="Disordered" evidence="2">
    <location>
        <begin position="1343"/>
        <end position="1364"/>
    </location>
</feature>